<dbReference type="AlphaFoldDB" id="A0A182JE60"/>
<evidence type="ECO:0000256" key="4">
    <source>
        <dbReference type="RuleBase" id="RU367011"/>
    </source>
</evidence>
<dbReference type="GO" id="GO:0005737">
    <property type="term" value="C:cytoplasm"/>
    <property type="evidence" value="ECO:0007669"/>
    <property type="project" value="TreeGrafter"/>
</dbReference>
<dbReference type="VEuPathDB" id="VectorBase:AATE016399"/>
<dbReference type="STRING" id="41427.A0A182JE60"/>
<organism evidence="5">
    <name type="scientific">Anopheles atroparvus</name>
    <name type="common">European mosquito</name>
    <dbReference type="NCBI Taxonomy" id="41427"/>
    <lineage>
        <taxon>Eukaryota</taxon>
        <taxon>Metazoa</taxon>
        <taxon>Ecdysozoa</taxon>
        <taxon>Arthropoda</taxon>
        <taxon>Hexapoda</taxon>
        <taxon>Insecta</taxon>
        <taxon>Pterygota</taxon>
        <taxon>Neoptera</taxon>
        <taxon>Endopterygota</taxon>
        <taxon>Diptera</taxon>
        <taxon>Nematocera</taxon>
        <taxon>Culicoidea</taxon>
        <taxon>Culicidae</taxon>
        <taxon>Anophelinae</taxon>
        <taxon>Anopheles</taxon>
    </lineage>
</organism>
<proteinExistence type="inferred from homology"/>
<name>A0A182JE60_ANOAO</name>
<protein>
    <recommendedName>
        <fullName evidence="4">Carbonic anhydrase</fullName>
        <ecNumber evidence="4">4.2.1.1</ecNumber>
    </recommendedName>
</protein>
<dbReference type="SMART" id="SM01057">
    <property type="entry name" value="Carb_anhydrase"/>
    <property type="match status" value="1"/>
</dbReference>
<keyword evidence="4" id="KW-0732">Signal</keyword>
<evidence type="ECO:0000256" key="2">
    <source>
        <dbReference type="ARBA" id="ARBA00022723"/>
    </source>
</evidence>
<dbReference type="SUPFAM" id="SSF51069">
    <property type="entry name" value="Carbonic anhydrase"/>
    <property type="match status" value="1"/>
</dbReference>
<dbReference type="EnsemblMetazoa" id="AATE016399-RA">
    <property type="protein sequence ID" value="AATE016399-PA.1"/>
    <property type="gene ID" value="AATE016399"/>
</dbReference>
<comment type="catalytic activity">
    <reaction evidence="4">
        <text>hydrogencarbonate + H(+) = CO2 + H2O</text>
        <dbReference type="Rhea" id="RHEA:10748"/>
        <dbReference type="ChEBI" id="CHEBI:15377"/>
        <dbReference type="ChEBI" id="CHEBI:15378"/>
        <dbReference type="ChEBI" id="CHEBI:16526"/>
        <dbReference type="ChEBI" id="CHEBI:17544"/>
        <dbReference type="EC" id="4.2.1.1"/>
    </reaction>
</comment>
<evidence type="ECO:0000313" key="5">
    <source>
        <dbReference type="EnsemblMetazoa" id="AATE016399-PA.1"/>
    </source>
</evidence>
<feature type="signal peptide" evidence="4">
    <location>
        <begin position="1"/>
        <end position="18"/>
    </location>
</feature>
<dbReference type="EC" id="4.2.1.1" evidence="4"/>
<keyword evidence="3 4" id="KW-0862">Zinc</keyword>
<dbReference type="PANTHER" id="PTHR18952">
    <property type="entry name" value="CARBONIC ANHYDRASE"/>
    <property type="match status" value="1"/>
</dbReference>
<feature type="chain" id="PRO_5036529365" description="Carbonic anhydrase" evidence="4">
    <location>
        <begin position="19"/>
        <end position="319"/>
    </location>
</feature>
<dbReference type="CDD" id="cd00326">
    <property type="entry name" value="alpha_CA"/>
    <property type="match status" value="1"/>
</dbReference>
<dbReference type="GO" id="GO:0004089">
    <property type="term" value="F:carbonate dehydratase activity"/>
    <property type="evidence" value="ECO:0007669"/>
    <property type="project" value="UniProtKB-UniRule"/>
</dbReference>
<keyword evidence="2 4" id="KW-0479">Metal-binding</keyword>
<dbReference type="GO" id="GO:0008270">
    <property type="term" value="F:zinc ion binding"/>
    <property type="evidence" value="ECO:0007669"/>
    <property type="project" value="UniProtKB-UniRule"/>
</dbReference>
<dbReference type="PROSITE" id="PS51144">
    <property type="entry name" value="ALPHA_CA_2"/>
    <property type="match status" value="1"/>
</dbReference>
<dbReference type="InterPro" id="IPR018338">
    <property type="entry name" value="Carbonic_anhydrase_a-class_CS"/>
</dbReference>
<dbReference type="InterPro" id="IPR023561">
    <property type="entry name" value="Carbonic_anhydrase_a-class"/>
</dbReference>
<reference evidence="5" key="1">
    <citation type="submission" date="2022-08" db="UniProtKB">
        <authorList>
            <consortium name="EnsemblMetazoa"/>
        </authorList>
    </citation>
    <scope>IDENTIFICATION</scope>
    <source>
        <strain evidence="5">EBRO</strain>
    </source>
</reference>
<evidence type="ECO:0000256" key="1">
    <source>
        <dbReference type="ARBA" id="ARBA00010718"/>
    </source>
</evidence>
<dbReference type="InterPro" id="IPR001148">
    <property type="entry name" value="CA_dom"/>
</dbReference>
<comment type="similarity">
    <text evidence="1 4">Belongs to the alpha-carbonic anhydrase family.</text>
</comment>
<accession>A0A182JE60</accession>
<dbReference type="Pfam" id="PF00194">
    <property type="entry name" value="Carb_anhydrase"/>
    <property type="match status" value="1"/>
</dbReference>
<comment type="function">
    <text evidence="4">Reversible hydration of carbon dioxide.</text>
</comment>
<comment type="cofactor">
    <cofactor evidence="4">
        <name>Zn(2+)</name>
        <dbReference type="ChEBI" id="CHEBI:29105"/>
    </cofactor>
</comment>
<keyword evidence="4" id="KW-0456">Lyase</keyword>
<dbReference type="PANTHER" id="PTHR18952:SF124">
    <property type="entry name" value="CARBONIC ANHYDRASE 7"/>
    <property type="match status" value="1"/>
</dbReference>
<dbReference type="PROSITE" id="PS00162">
    <property type="entry name" value="ALPHA_CA_1"/>
    <property type="match status" value="1"/>
</dbReference>
<sequence length="319" mass="35701">MSALCMSLLLACQPVVFGSVTAPDAYPFWGLKTPHPNDIDYEPAYGVKSRASSRPPQWSHSINDAVGPPNWSIVAPACGGLYQSPINIVRDSTLFVKKKIPLDLHGLRNLPSSILVENEGYSVKFTPRWNGRTRPVLRGGPLKTPYVFEQLHFHWGPTNTEGSEHTLDGKQFPLEVHLVFYNGLYESFDKAKSEVDGLAVLGFVFAATPNSAGYSVNRWTQYLPLVQQPKAEFELPYSKSFSLHSVIGDLGGWPYYSYEGSLTTPPCLETVTWIVSTKRLAVTEREMSMLRSLLGFDGSPIVQNYRPVQPVNNRRVFRY</sequence>
<evidence type="ECO:0000256" key="3">
    <source>
        <dbReference type="ARBA" id="ARBA00022833"/>
    </source>
</evidence>
<dbReference type="InterPro" id="IPR036398">
    <property type="entry name" value="CA_dom_sf"/>
</dbReference>
<dbReference type="Gene3D" id="3.10.200.10">
    <property type="entry name" value="Alpha carbonic anhydrase"/>
    <property type="match status" value="1"/>
</dbReference>